<sequence>MLNAGRGRALSSSILHKLIKKHDFSSKSRIWRTCISIREDAKEIGAFHSHSRSKRKNPRVKMGYGRRRRWIEEKKLRKKVENIGRVISSEFRNI</sequence>
<evidence type="ECO:0000313" key="1">
    <source>
        <dbReference type="EMBL" id="KAG0497630.1"/>
    </source>
</evidence>
<dbReference type="AlphaFoldDB" id="A0A835RSC4"/>
<name>A0A835RSC4_VANPL</name>
<reference evidence="3 4" key="1">
    <citation type="journal article" date="2020" name="Nat. Food">
        <title>A phased Vanilla planifolia genome enables genetic improvement of flavour and production.</title>
        <authorList>
            <person name="Hasing T."/>
            <person name="Tang H."/>
            <person name="Brym M."/>
            <person name="Khazi F."/>
            <person name="Huang T."/>
            <person name="Chambers A.H."/>
        </authorList>
    </citation>
    <scope>NUCLEOTIDE SEQUENCE [LARGE SCALE GENOMIC DNA]</scope>
    <source>
        <tissue evidence="1">Leaf</tissue>
    </source>
</reference>
<evidence type="ECO:0000313" key="4">
    <source>
        <dbReference type="Proteomes" id="UP000639772"/>
    </source>
</evidence>
<dbReference type="EMBL" id="JADCNL010000001">
    <property type="protein sequence ID" value="KAG0497630.1"/>
    <property type="molecule type" value="Genomic_DNA"/>
</dbReference>
<evidence type="ECO:0000313" key="2">
    <source>
        <dbReference type="EMBL" id="KAG0501989.1"/>
    </source>
</evidence>
<organism evidence="1 3">
    <name type="scientific">Vanilla planifolia</name>
    <name type="common">Vanilla</name>
    <dbReference type="NCBI Taxonomy" id="51239"/>
    <lineage>
        <taxon>Eukaryota</taxon>
        <taxon>Viridiplantae</taxon>
        <taxon>Streptophyta</taxon>
        <taxon>Embryophyta</taxon>
        <taxon>Tracheophyta</taxon>
        <taxon>Spermatophyta</taxon>
        <taxon>Magnoliopsida</taxon>
        <taxon>Liliopsida</taxon>
        <taxon>Asparagales</taxon>
        <taxon>Orchidaceae</taxon>
        <taxon>Vanilloideae</taxon>
        <taxon>Vanilleae</taxon>
        <taxon>Vanilla</taxon>
    </lineage>
</organism>
<dbReference type="Proteomes" id="UP000636800">
    <property type="component" value="Chromosome 1"/>
</dbReference>
<protein>
    <submittedName>
        <fullName evidence="1">Uncharacterized protein</fullName>
    </submittedName>
</protein>
<comment type="caution">
    <text evidence="1">The sequence shown here is derived from an EMBL/GenBank/DDBJ whole genome shotgun (WGS) entry which is preliminary data.</text>
</comment>
<gene>
    <name evidence="2" type="ORF">HPP92_002061</name>
    <name evidence="1" type="ORF">HPP92_002321</name>
</gene>
<accession>A0A835RSC4</accession>
<proteinExistence type="predicted"/>
<dbReference type="Proteomes" id="UP000639772">
    <property type="component" value="Chromosome 1"/>
</dbReference>
<keyword evidence="3" id="KW-1185">Reference proteome</keyword>
<dbReference type="EMBL" id="JADCNM010000001">
    <property type="protein sequence ID" value="KAG0501989.1"/>
    <property type="molecule type" value="Genomic_DNA"/>
</dbReference>
<evidence type="ECO:0000313" key="3">
    <source>
        <dbReference type="Proteomes" id="UP000636800"/>
    </source>
</evidence>